<accession>A0ABQ4RR12</accession>
<comment type="similarity">
    <text evidence="2 8">Belongs to the beta-class carbonic anhydrase family.</text>
</comment>
<gene>
    <name evidence="10" type="primary">icfA</name>
    <name evidence="10" type="ORF">OCOJLMKI_0397</name>
</gene>
<dbReference type="InterPro" id="IPR001765">
    <property type="entry name" value="Carbonic_anhydrase"/>
</dbReference>
<dbReference type="EMBL" id="BPQP01000006">
    <property type="protein sequence ID" value="GJD93206.1"/>
    <property type="molecule type" value="Genomic_DNA"/>
</dbReference>
<dbReference type="SMART" id="SM00947">
    <property type="entry name" value="Pro_CA"/>
    <property type="match status" value="1"/>
</dbReference>
<dbReference type="EC" id="4.2.1.1" evidence="3 8"/>
<comment type="catalytic activity">
    <reaction evidence="7 8">
        <text>hydrogencarbonate + H(+) = CO2 + H2O</text>
        <dbReference type="Rhea" id="RHEA:10748"/>
        <dbReference type="ChEBI" id="CHEBI:15377"/>
        <dbReference type="ChEBI" id="CHEBI:15378"/>
        <dbReference type="ChEBI" id="CHEBI:16526"/>
        <dbReference type="ChEBI" id="CHEBI:17544"/>
        <dbReference type="EC" id="4.2.1.1"/>
    </reaction>
</comment>
<reference evidence="10" key="2">
    <citation type="submission" date="2021-08" db="EMBL/GenBank/DDBJ databases">
        <authorList>
            <person name="Tani A."/>
            <person name="Ola A."/>
            <person name="Ogura Y."/>
            <person name="Katsura K."/>
            <person name="Hayashi T."/>
        </authorList>
    </citation>
    <scope>NUCLEOTIDE SEQUENCE</scope>
    <source>
        <strain evidence="10">DSM 19015</strain>
    </source>
</reference>
<dbReference type="PANTHER" id="PTHR11002">
    <property type="entry name" value="CARBONIC ANHYDRASE"/>
    <property type="match status" value="1"/>
</dbReference>
<sequence length="221" mass="23773">MFPEKLTQGYRSFLEGRLPSEVQRYAALAQGQNPEILLIGCCDSRVSPEVIFDTGPGELFIVRNVANIVPPYEEGGEYHGTSAAIEFAVQALEVKHIVVLGHASCGGIKAYATGAAPLSNSNFIGKWVSLVAPAAERVADRDGPDYLTRLEYAMVAQSLDNLMTFPFVRDRVTGGRLALHGAHFGIARGELLLRDPNTGAFNPATDRDGRAPTPASGMRCL</sequence>
<evidence type="ECO:0000256" key="9">
    <source>
        <dbReference type="SAM" id="MobiDB-lite"/>
    </source>
</evidence>
<evidence type="ECO:0000256" key="4">
    <source>
        <dbReference type="ARBA" id="ARBA00022723"/>
    </source>
</evidence>
<evidence type="ECO:0000256" key="1">
    <source>
        <dbReference type="ARBA" id="ARBA00001947"/>
    </source>
</evidence>
<dbReference type="InterPro" id="IPR015892">
    <property type="entry name" value="Carbonic_anhydrase_CS"/>
</dbReference>
<dbReference type="RefSeq" id="WP_238242411.1">
    <property type="nucleotide sequence ID" value="NZ_BPQP01000006.1"/>
</dbReference>
<comment type="caution">
    <text evidence="10">The sequence shown here is derived from an EMBL/GenBank/DDBJ whole genome shotgun (WGS) entry which is preliminary data.</text>
</comment>
<dbReference type="SUPFAM" id="SSF53056">
    <property type="entry name" value="beta-carbonic anhydrase, cab"/>
    <property type="match status" value="1"/>
</dbReference>
<keyword evidence="4" id="KW-0479">Metal-binding</keyword>
<keyword evidence="11" id="KW-1185">Reference proteome</keyword>
<dbReference type="CDD" id="cd00884">
    <property type="entry name" value="beta_CA_cladeB"/>
    <property type="match status" value="1"/>
</dbReference>
<evidence type="ECO:0000313" key="11">
    <source>
        <dbReference type="Proteomes" id="UP001055125"/>
    </source>
</evidence>
<keyword evidence="5 8" id="KW-0862">Zinc</keyword>
<evidence type="ECO:0000256" key="7">
    <source>
        <dbReference type="ARBA" id="ARBA00048348"/>
    </source>
</evidence>
<evidence type="ECO:0000256" key="6">
    <source>
        <dbReference type="ARBA" id="ARBA00023239"/>
    </source>
</evidence>
<comment type="cofactor">
    <cofactor evidence="1">
        <name>Zn(2+)</name>
        <dbReference type="ChEBI" id="CHEBI:29105"/>
    </cofactor>
</comment>
<dbReference type="Gene3D" id="3.40.1050.10">
    <property type="entry name" value="Carbonic anhydrase"/>
    <property type="match status" value="1"/>
</dbReference>
<dbReference type="PROSITE" id="PS00705">
    <property type="entry name" value="PROK_CO2_ANHYDRASE_2"/>
    <property type="match status" value="1"/>
</dbReference>
<reference evidence="10" key="1">
    <citation type="journal article" date="2021" name="Front. Microbiol.">
        <title>Comprehensive Comparative Genomics and Phenotyping of Methylobacterium Species.</title>
        <authorList>
            <person name="Alessa O."/>
            <person name="Ogura Y."/>
            <person name="Fujitani Y."/>
            <person name="Takami H."/>
            <person name="Hayashi T."/>
            <person name="Sahin N."/>
            <person name="Tani A."/>
        </authorList>
    </citation>
    <scope>NUCLEOTIDE SEQUENCE</scope>
    <source>
        <strain evidence="10">DSM 19015</strain>
    </source>
</reference>
<dbReference type="Pfam" id="PF00484">
    <property type="entry name" value="Pro_CA"/>
    <property type="match status" value="1"/>
</dbReference>
<proteinExistence type="inferred from homology"/>
<dbReference type="InterPro" id="IPR045066">
    <property type="entry name" value="Beta_CA_cladeB"/>
</dbReference>
<evidence type="ECO:0000256" key="2">
    <source>
        <dbReference type="ARBA" id="ARBA00006217"/>
    </source>
</evidence>
<name>A0ABQ4RR12_9HYPH</name>
<organism evidence="10 11">
    <name type="scientific">Methylobacterium iners</name>
    <dbReference type="NCBI Taxonomy" id="418707"/>
    <lineage>
        <taxon>Bacteria</taxon>
        <taxon>Pseudomonadati</taxon>
        <taxon>Pseudomonadota</taxon>
        <taxon>Alphaproteobacteria</taxon>
        <taxon>Hyphomicrobiales</taxon>
        <taxon>Methylobacteriaceae</taxon>
        <taxon>Methylobacterium</taxon>
    </lineage>
</organism>
<feature type="region of interest" description="Disordered" evidence="9">
    <location>
        <begin position="198"/>
        <end position="221"/>
    </location>
</feature>
<dbReference type="InterPro" id="IPR036874">
    <property type="entry name" value="Carbonic_anhydrase_sf"/>
</dbReference>
<dbReference type="Proteomes" id="UP001055125">
    <property type="component" value="Unassembled WGS sequence"/>
</dbReference>
<evidence type="ECO:0000256" key="3">
    <source>
        <dbReference type="ARBA" id="ARBA00012925"/>
    </source>
</evidence>
<evidence type="ECO:0000313" key="10">
    <source>
        <dbReference type="EMBL" id="GJD93206.1"/>
    </source>
</evidence>
<protein>
    <recommendedName>
        <fullName evidence="3 8">Carbonic anhydrase</fullName>
        <ecNumber evidence="3 8">4.2.1.1</ecNumber>
    </recommendedName>
    <alternativeName>
        <fullName evidence="8">Carbonate dehydratase</fullName>
    </alternativeName>
</protein>
<keyword evidence="6 8" id="KW-0456">Lyase</keyword>
<comment type="function">
    <text evidence="8">Reversible hydration of carbon dioxide.</text>
</comment>
<evidence type="ECO:0000256" key="5">
    <source>
        <dbReference type="ARBA" id="ARBA00022833"/>
    </source>
</evidence>
<dbReference type="PANTHER" id="PTHR11002:SF76">
    <property type="entry name" value="CARBONIC ANHYDRASE"/>
    <property type="match status" value="1"/>
</dbReference>
<evidence type="ECO:0000256" key="8">
    <source>
        <dbReference type="RuleBase" id="RU003956"/>
    </source>
</evidence>